<keyword evidence="6" id="KW-1133">Transmembrane helix</keyword>
<dbReference type="GO" id="GO:0019760">
    <property type="term" value="P:glucosinolate metabolic process"/>
    <property type="evidence" value="ECO:0007669"/>
    <property type="project" value="UniProtKB-ARBA"/>
</dbReference>
<evidence type="ECO:0000313" key="8">
    <source>
        <dbReference type="EMBL" id="RKO82994.1"/>
    </source>
</evidence>
<evidence type="ECO:0000256" key="3">
    <source>
        <dbReference type="ARBA" id="ARBA00023004"/>
    </source>
</evidence>
<evidence type="ECO:0000313" key="9">
    <source>
        <dbReference type="Proteomes" id="UP000269721"/>
    </source>
</evidence>
<dbReference type="InterPro" id="IPR015915">
    <property type="entry name" value="Kelch-typ_b-propeller"/>
</dbReference>
<dbReference type="InterPro" id="IPR001452">
    <property type="entry name" value="SH3_domain"/>
</dbReference>
<dbReference type="Pfam" id="PF24681">
    <property type="entry name" value="Kelch_KLHDC2_KLHL20_DRC7"/>
    <property type="match status" value="1"/>
</dbReference>
<feature type="compositionally biased region" description="Low complexity" evidence="5">
    <location>
        <begin position="256"/>
        <end position="266"/>
    </location>
</feature>
<feature type="transmembrane region" description="Helical" evidence="6">
    <location>
        <begin position="271"/>
        <end position="293"/>
    </location>
</feature>
<dbReference type="Proteomes" id="UP000269721">
    <property type="component" value="Unassembled WGS sequence"/>
</dbReference>
<feature type="region of interest" description="Disordered" evidence="5">
    <location>
        <begin position="302"/>
        <end position="362"/>
    </location>
</feature>
<evidence type="ECO:0000256" key="1">
    <source>
        <dbReference type="ARBA" id="ARBA00022443"/>
    </source>
</evidence>
<dbReference type="Gene3D" id="2.30.30.40">
    <property type="entry name" value="SH3 Domains"/>
    <property type="match status" value="1"/>
</dbReference>
<gene>
    <name evidence="8" type="ORF">BDK51DRAFT_51497</name>
</gene>
<dbReference type="SMART" id="SM00326">
    <property type="entry name" value="SH3"/>
    <property type="match status" value="1"/>
</dbReference>
<evidence type="ECO:0000259" key="7">
    <source>
        <dbReference type="PROSITE" id="PS50002"/>
    </source>
</evidence>
<accession>A0A4P9VTX6</accession>
<dbReference type="PROSITE" id="PS50002">
    <property type="entry name" value="SH3"/>
    <property type="match status" value="1"/>
</dbReference>
<keyword evidence="9" id="KW-1185">Reference proteome</keyword>
<evidence type="ECO:0000256" key="5">
    <source>
        <dbReference type="SAM" id="MobiDB-lite"/>
    </source>
</evidence>
<dbReference type="SUPFAM" id="SSF50044">
    <property type="entry name" value="SH3-domain"/>
    <property type="match status" value="1"/>
</dbReference>
<keyword evidence="3" id="KW-0408">Iron</keyword>
<organism evidence="8 9">
    <name type="scientific">Blyttiomyces helicus</name>
    <dbReference type="NCBI Taxonomy" id="388810"/>
    <lineage>
        <taxon>Eukaryota</taxon>
        <taxon>Fungi</taxon>
        <taxon>Fungi incertae sedis</taxon>
        <taxon>Chytridiomycota</taxon>
        <taxon>Chytridiomycota incertae sedis</taxon>
        <taxon>Chytridiomycetes</taxon>
        <taxon>Chytridiomycetes incertae sedis</taxon>
        <taxon>Blyttiomyces</taxon>
    </lineage>
</organism>
<evidence type="ECO:0000256" key="4">
    <source>
        <dbReference type="PROSITE-ProRule" id="PRU00192"/>
    </source>
</evidence>
<evidence type="ECO:0000256" key="6">
    <source>
        <dbReference type="SAM" id="Phobius"/>
    </source>
</evidence>
<dbReference type="PANTHER" id="PTHR47435">
    <property type="entry name" value="KELCH REPEAT PROTEIN (AFU_ORTHOLOGUE AFUA_5G12780)"/>
    <property type="match status" value="1"/>
</dbReference>
<dbReference type="AlphaFoldDB" id="A0A4P9VTX6"/>
<keyword evidence="6" id="KW-0812">Transmembrane</keyword>
<reference evidence="9" key="1">
    <citation type="journal article" date="2018" name="Nat. Microbiol.">
        <title>Leveraging single-cell genomics to expand the fungal tree of life.</title>
        <authorList>
            <person name="Ahrendt S.R."/>
            <person name="Quandt C.A."/>
            <person name="Ciobanu D."/>
            <person name="Clum A."/>
            <person name="Salamov A."/>
            <person name="Andreopoulos B."/>
            <person name="Cheng J.F."/>
            <person name="Woyke T."/>
            <person name="Pelin A."/>
            <person name="Henrissat B."/>
            <person name="Reynolds N.K."/>
            <person name="Benny G.L."/>
            <person name="Smith M.E."/>
            <person name="James T.Y."/>
            <person name="Grigoriev I.V."/>
        </authorList>
    </citation>
    <scope>NUCLEOTIDE SEQUENCE [LARGE SCALE GENOMIC DNA]</scope>
</reference>
<protein>
    <recommendedName>
        <fullName evidence="7">SH3 domain-containing protein</fullName>
    </recommendedName>
</protein>
<dbReference type="EMBL" id="ML001804">
    <property type="protein sequence ID" value="RKO82994.1"/>
    <property type="molecule type" value="Genomic_DNA"/>
</dbReference>
<dbReference type="InterPro" id="IPR036028">
    <property type="entry name" value="SH3-like_dom_sf"/>
</dbReference>
<sequence length="431" mass="44838">MVAAWSLTVYNPTAGTWSNRPLANNTSTFLPIRIDSVSVLLQDSIYAWGMIIGGDSSGNVISVVNLTTFSVSTVQPAGVVPPSRAHSCAVPLVSSNSFMVIGGDSVHNTYGGFWIYFAGNSSWTQIQTAPQFTPRAGVSCASIGSKVYVFGGQINSSISTTELWLIDVSANPPYWSLIGGGPAAPSPRNGPAFNAVGKYLVMTGGLVLSSSGALSPADDGLYVFDTSISQWISPPSSLLSSASSSTSPIPSPPPATSSATSAASSSSSAPMGAIIGGAVGGAVVLAAVAFLLYRCGRRNGPKPLPTPDHAIVPPPAVPVQQYDMDDIPPIYKDSAMVPEPRGNDSSGDVEPPPGPSADEDQEEVKIYRGLCSYEPRKSDEVAVKLGDEIVIRRVFGDGWVLVSNLTTKRDGIAPVSSIDVGKDLQYLPSRA</sequence>
<feature type="compositionally biased region" description="Pro residues" evidence="5">
    <location>
        <begin position="302"/>
        <end position="317"/>
    </location>
</feature>
<dbReference type="SUPFAM" id="SSF117281">
    <property type="entry name" value="Kelch motif"/>
    <property type="match status" value="1"/>
</dbReference>
<proteinExistence type="predicted"/>
<evidence type="ECO:0000256" key="2">
    <source>
        <dbReference type="ARBA" id="ARBA00022737"/>
    </source>
</evidence>
<name>A0A4P9VTX6_9FUNG</name>
<keyword evidence="1 4" id="KW-0728">SH3 domain</keyword>
<feature type="region of interest" description="Disordered" evidence="5">
    <location>
        <begin position="242"/>
        <end position="266"/>
    </location>
</feature>
<dbReference type="Gene3D" id="2.120.10.80">
    <property type="entry name" value="Kelch-type beta propeller"/>
    <property type="match status" value="1"/>
</dbReference>
<keyword evidence="2" id="KW-0677">Repeat</keyword>
<dbReference type="OrthoDB" id="5340910at2759"/>
<feature type="domain" description="SH3" evidence="7">
    <location>
        <begin position="362"/>
        <end position="423"/>
    </location>
</feature>
<keyword evidence="6" id="KW-0472">Membrane</keyword>
<dbReference type="PANTHER" id="PTHR47435:SF4">
    <property type="entry name" value="KELCH REPEAT PROTEIN (AFU_ORTHOLOGUE AFUA_5G12780)"/>
    <property type="match status" value="1"/>
</dbReference>